<evidence type="ECO:0008006" key="4">
    <source>
        <dbReference type="Google" id="ProtNLM"/>
    </source>
</evidence>
<dbReference type="Proteomes" id="UP001585053">
    <property type="component" value="Unassembled WGS sequence"/>
</dbReference>
<evidence type="ECO:0000256" key="1">
    <source>
        <dbReference type="SAM" id="Phobius"/>
    </source>
</evidence>
<keyword evidence="1" id="KW-1133">Transmembrane helix</keyword>
<feature type="transmembrane region" description="Helical" evidence="1">
    <location>
        <begin position="43"/>
        <end position="62"/>
    </location>
</feature>
<organism evidence="2 3">
    <name type="scientific">Nocardiopsis alba</name>
    <dbReference type="NCBI Taxonomy" id="53437"/>
    <lineage>
        <taxon>Bacteria</taxon>
        <taxon>Bacillati</taxon>
        <taxon>Actinomycetota</taxon>
        <taxon>Actinomycetes</taxon>
        <taxon>Streptosporangiales</taxon>
        <taxon>Nocardiopsidaceae</taxon>
        <taxon>Nocardiopsis</taxon>
    </lineage>
</organism>
<sequence length="85" mass="9343">MPGPERSRRPELKIRVLRMGGLCLIWFAVSAVLLFSFGQGWRALAVVSLPILGFFVTALVALRFGPFPREDHDVPSAEGPQEPPA</sequence>
<feature type="transmembrane region" description="Helical" evidence="1">
    <location>
        <begin position="16"/>
        <end position="37"/>
    </location>
</feature>
<evidence type="ECO:0000313" key="3">
    <source>
        <dbReference type="Proteomes" id="UP001585053"/>
    </source>
</evidence>
<protein>
    <recommendedName>
        <fullName evidence="4">DUF2530 domain-containing protein</fullName>
    </recommendedName>
</protein>
<dbReference type="EMBL" id="JAYMRS010000004">
    <property type="protein sequence ID" value="MFB8768697.1"/>
    <property type="molecule type" value="Genomic_DNA"/>
</dbReference>
<accession>A0ABV5DVU3</accession>
<keyword evidence="3" id="KW-1185">Reference proteome</keyword>
<keyword evidence="1" id="KW-0812">Transmembrane</keyword>
<keyword evidence="1" id="KW-0472">Membrane</keyword>
<dbReference type="RefSeq" id="WP_357226596.1">
    <property type="nucleotide sequence ID" value="NZ_JBEYGU010000052.1"/>
</dbReference>
<evidence type="ECO:0000313" key="2">
    <source>
        <dbReference type="EMBL" id="MFB8768697.1"/>
    </source>
</evidence>
<name>A0ABV5DVU3_9ACTN</name>
<reference evidence="2 3" key="1">
    <citation type="submission" date="2024-01" db="EMBL/GenBank/DDBJ databases">
        <title>Genome mining of biosynthetic gene clusters to explore secondary metabolites of Streptomyces sp.</title>
        <authorList>
            <person name="Baig A."/>
            <person name="Ajitkumar Shintre N."/>
            <person name="Kumar H."/>
            <person name="Anbarasu A."/>
            <person name="Ramaiah S."/>
        </authorList>
    </citation>
    <scope>NUCLEOTIDE SEQUENCE [LARGE SCALE GENOMIC DNA]</scope>
    <source>
        <strain evidence="2 3">A01</strain>
    </source>
</reference>
<proteinExistence type="predicted"/>
<gene>
    <name evidence="2" type="ORF">VSQ78_13385</name>
</gene>
<comment type="caution">
    <text evidence="2">The sequence shown here is derived from an EMBL/GenBank/DDBJ whole genome shotgun (WGS) entry which is preliminary data.</text>
</comment>